<comment type="caution">
    <text evidence="1">The sequence shown here is derived from an EMBL/GenBank/DDBJ whole genome shotgun (WGS) entry which is preliminary data.</text>
</comment>
<dbReference type="EMBL" id="JAWDJW010006590">
    <property type="protein sequence ID" value="KAK3064185.1"/>
    <property type="molecule type" value="Genomic_DNA"/>
</dbReference>
<proteinExistence type="predicted"/>
<dbReference type="Proteomes" id="UP001186974">
    <property type="component" value="Unassembled WGS sequence"/>
</dbReference>
<organism evidence="1 2">
    <name type="scientific">Coniosporium uncinatum</name>
    <dbReference type="NCBI Taxonomy" id="93489"/>
    <lineage>
        <taxon>Eukaryota</taxon>
        <taxon>Fungi</taxon>
        <taxon>Dikarya</taxon>
        <taxon>Ascomycota</taxon>
        <taxon>Pezizomycotina</taxon>
        <taxon>Dothideomycetes</taxon>
        <taxon>Dothideomycetes incertae sedis</taxon>
        <taxon>Coniosporium</taxon>
    </lineage>
</organism>
<protein>
    <submittedName>
        <fullName evidence="1">Uncharacterized protein</fullName>
    </submittedName>
</protein>
<sequence length="537" mass="61579">MDDIYGRVNYNLSQDASSDIVANDHQFNNVGDLRHRHHLLRYIYPDVSLVPPVHELDVLRPQMVKMRLQPKTIPSDPEEYAFFTIVRPEPQNFSPGNPFSFSYGEQRSADGEQRSTDGKLVFFTDHETLTSSMNRCTASEGVTILSMVSFRNIVGDLKHRVKRTTTYTSAPDAVEIQTYDFTEAEWTQMLVKELTNRQTYLVHLLRLIHRSTDRAYHAAAAQLNSQNIPRFQTYDWFDPSILTPPLRRSQDYQHLFQPLFHRHNSDTTCPICSEYYLTAPTNEAPVKLPCSHLLGITCAITWLNTNSTCPLCRADLTPYDLPKGRPVIPLESLLPKAERHWTVTQPNEPLFFDREYTDSSPSVFIDAASVLHDLGIILHFACARKPAWSLTPAHHLQMRTPPVHWPDAENEAEGKALVWPEGKKNFWYTVTDELYNPALYEEMDVAVKVIEKELWALDKLRIGPKALEERFERNFREALRENADAAVLERGGGVVRTRPGWETFWRVFRRRAVNVVRAGQQNAGADETVMTQGEDEG</sequence>
<gene>
    <name evidence="1" type="ORF">LTS18_009471</name>
</gene>
<keyword evidence="2" id="KW-1185">Reference proteome</keyword>
<evidence type="ECO:0000313" key="2">
    <source>
        <dbReference type="Proteomes" id="UP001186974"/>
    </source>
</evidence>
<reference evidence="1" key="1">
    <citation type="submission" date="2024-09" db="EMBL/GenBank/DDBJ databases">
        <title>Black Yeasts Isolated from many extreme environments.</title>
        <authorList>
            <person name="Coleine C."/>
            <person name="Stajich J.E."/>
            <person name="Selbmann L."/>
        </authorList>
    </citation>
    <scope>NUCLEOTIDE SEQUENCE</scope>
    <source>
        <strain evidence="1">CCFEE 5737</strain>
    </source>
</reference>
<evidence type="ECO:0000313" key="1">
    <source>
        <dbReference type="EMBL" id="KAK3064185.1"/>
    </source>
</evidence>
<name>A0ACC3DA00_9PEZI</name>
<accession>A0ACC3DA00</accession>